<feature type="transmembrane region" description="Helical" evidence="14">
    <location>
        <begin position="182"/>
        <end position="201"/>
    </location>
</feature>
<dbReference type="PROSITE" id="PS50112">
    <property type="entry name" value="PAS"/>
    <property type="match status" value="2"/>
</dbReference>
<gene>
    <name evidence="18" type="ORF">KJB30_13710</name>
</gene>
<dbReference type="EMBL" id="JAHDYS010000013">
    <property type="protein sequence ID" value="MBT1072847.1"/>
    <property type="molecule type" value="Genomic_DNA"/>
</dbReference>
<dbReference type="InterPro" id="IPR052162">
    <property type="entry name" value="Sensor_kinase/Photoreceptor"/>
</dbReference>
<evidence type="ECO:0000256" key="2">
    <source>
        <dbReference type="ARBA" id="ARBA00004651"/>
    </source>
</evidence>
<keyword evidence="4" id="KW-1003">Cell membrane</keyword>
<keyword evidence="8" id="KW-0547">Nucleotide-binding</keyword>
<dbReference type="PROSITE" id="PS50109">
    <property type="entry name" value="HIS_KIN"/>
    <property type="match status" value="1"/>
</dbReference>
<dbReference type="InterPro" id="IPR029151">
    <property type="entry name" value="Sensor-like_sf"/>
</dbReference>
<dbReference type="CDD" id="cd00082">
    <property type="entry name" value="HisKA"/>
    <property type="match status" value="1"/>
</dbReference>
<evidence type="ECO:0000313" key="18">
    <source>
        <dbReference type="EMBL" id="MBT1072847.1"/>
    </source>
</evidence>
<evidence type="ECO:0000259" key="17">
    <source>
        <dbReference type="PROSITE" id="PS50113"/>
    </source>
</evidence>
<evidence type="ECO:0000256" key="9">
    <source>
        <dbReference type="ARBA" id="ARBA00022777"/>
    </source>
</evidence>
<dbReference type="SUPFAM" id="SSF55874">
    <property type="entry name" value="ATPase domain of HSP90 chaperone/DNA topoisomerase II/histidine kinase"/>
    <property type="match status" value="1"/>
</dbReference>
<feature type="transmembrane region" description="Helical" evidence="14">
    <location>
        <begin position="7"/>
        <end position="27"/>
    </location>
</feature>
<dbReference type="SUPFAM" id="SSF47384">
    <property type="entry name" value="Homodimeric domain of signal transducing histidine kinase"/>
    <property type="match status" value="1"/>
</dbReference>
<organism evidence="18 19">
    <name type="scientific">Pelotalea chapellei</name>
    <dbReference type="NCBI Taxonomy" id="44671"/>
    <lineage>
        <taxon>Bacteria</taxon>
        <taxon>Pseudomonadati</taxon>
        <taxon>Thermodesulfobacteriota</taxon>
        <taxon>Desulfuromonadia</taxon>
        <taxon>Geobacterales</taxon>
        <taxon>Geobacteraceae</taxon>
        <taxon>Pelotalea</taxon>
    </lineage>
</organism>
<dbReference type="InterPro" id="IPR000700">
    <property type="entry name" value="PAS-assoc_C"/>
</dbReference>
<evidence type="ECO:0000256" key="4">
    <source>
        <dbReference type="ARBA" id="ARBA00022475"/>
    </source>
</evidence>
<dbReference type="Pfam" id="PF02518">
    <property type="entry name" value="HATPase_c"/>
    <property type="match status" value="1"/>
</dbReference>
<dbReference type="RefSeq" id="WP_214300252.1">
    <property type="nucleotide sequence ID" value="NZ_JAHDYS010000013.1"/>
</dbReference>
<dbReference type="SMART" id="SM00091">
    <property type="entry name" value="PAS"/>
    <property type="match status" value="3"/>
</dbReference>
<keyword evidence="10" id="KW-0067">ATP-binding</keyword>
<evidence type="ECO:0000256" key="14">
    <source>
        <dbReference type="SAM" id="Phobius"/>
    </source>
</evidence>
<feature type="domain" description="PAC" evidence="17">
    <location>
        <begin position="429"/>
        <end position="482"/>
    </location>
</feature>
<keyword evidence="11 14" id="KW-1133">Transmembrane helix</keyword>
<comment type="caution">
    <text evidence="18">The sequence shown here is derived from an EMBL/GenBank/DDBJ whole genome shotgun (WGS) entry which is preliminary data.</text>
</comment>
<dbReference type="PROSITE" id="PS50113">
    <property type="entry name" value="PAC"/>
    <property type="match status" value="2"/>
</dbReference>
<feature type="domain" description="PAC" evidence="17">
    <location>
        <begin position="287"/>
        <end position="339"/>
    </location>
</feature>
<reference evidence="18 19" key="1">
    <citation type="submission" date="2021-05" db="EMBL/GenBank/DDBJ databases">
        <title>The draft genome of Geobacter chapellei DSM 13688.</title>
        <authorList>
            <person name="Xu Z."/>
            <person name="Masuda Y."/>
            <person name="Itoh H."/>
            <person name="Senoo K."/>
        </authorList>
    </citation>
    <scope>NUCLEOTIDE SEQUENCE [LARGE SCALE GENOMIC DNA]</scope>
    <source>
        <strain evidence="18 19">DSM 13688</strain>
    </source>
</reference>
<dbReference type="SUPFAM" id="SSF55785">
    <property type="entry name" value="PYP-like sensor domain (PAS domain)"/>
    <property type="match status" value="3"/>
</dbReference>
<dbReference type="Gene3D" id="3.30.450.20">
    <property type="entry name" value="PAS domain"/>
    <property type="match status" value="3"/>
</dbReference>
<keyword evidence="5" id="KW-0597">Phosphoprotein</keyword>
<keyword evidence="19" id="KW-1185">Reference proteome</keyword>
<keyword evidence="12" id="KW-0902">Two-component regulatory system</keyword>
<evidence type="ECO:0000259" key="16">
    <source>
        <dbReference type="PROSITE" id="PS50112"/>
    </source>
</evidence>
<evidence type="ECO:0000256" key="6">
    <source>
        <dbReference type="ARBA" id="ARBA00022679"/>
    </source>
</evidence>
<dbReference type="CDD" id="cd00130">
    <property type="entry name" value="PAS"/>
    <property type="match status" value="2"/>
</dbReference>
<dbReference type="PRINTS" id="PR00344">
    <property type="entry name" value="BCTRLSENSOR"/>
</dbReference>
<comment type="subcellular location">
    <subcellularLocation>
        <location evidence="2">Cell membrane</location>
        <topology evidence="2">Multi-pass membrane protein</topology>
    </subcellularLocation>
</comment>
<dbReference type="SUPFAM" id="SSF103190">
    <property type="entry name" value="Sensory domain-like"/>
    <property type="match status" value="1"/>
</dbReference>
<keyword evidence="7 14" id="KW-0812">Transmembrane</keyword>
<sequence>MRTTTKLIASNCLITLLMIVVFAMFSLNRFYAEDLHQEHKNLEKCIMTFWEFYKYKGTEFKSVGGQLLIGDHVVNANFEVPDKIQKIFGGVATVFMGDIRVSTNVMDDEGKRAVGTRLIGPAYSAVFGEGRPYRGEAIILGHPYLTAYDPIKDHSGKVIGALFVGVKKVSFQEKFDQIKTPIMIMLAVLLISFAIATFLLLKLTRRIERTEANSLNFLKTLMETIPSPIFYKDAKGRYLGFNKAYEEYVGMRQEQLIGKTCFDLWPRDLAERYHQQDQTLFENQGIQKYEGSMVSADGARHDVIFYKAPFHSQQGAVEGLVGVILDITERKAAEEEIKNAYQQLNDIIEFLPDATFVVDKDKRVIAWNLAIEKMTGVGKDEVMGKGDYAYAEPFYGERRPILIDLIDADLEKINADELYPYIKKVGRTLFTETCIPSVNGRESRYIWGTAAPLFDKLGNRVGGIESMRDITEYKRVEDELRFRNLLLSTQLNSSIDGILAVDQHFKIISYNKRFLELTHIPPSLLETGLHGPVINAVAELAEDPQGFQIKVSSIYENQDTSSRDEIAFKGGVIIDRYSASMVDEDGKYYGRIWYFRDITDQKHAEEVRLRLEAQRHHSRMMETFVTQLGHDLKTPITPLFALIPLIKEKIVDPDLKRMVEICGKSIAAINELTEKALKLVKLSISTTGLLEYIKLAGIVEASIHSNRDILDQKKIRCENDIEPELVVVAVADQLIELFNNLITNAVHHSQTGEVVQIGARQTGNTITIAVRDNGIGVDPADLENIFDEFFKVDRSRHDLDSPGLGLSICRRIIANHHGTIWAESEGKGFGMTVFFTLPLQ</sequence>
<dbReference type="InterPro" id="IPR013656">
    <property type="entry name" value="PAS_4"/>
</dbReference>
<dbReference type="NCBIfam" id="TIGR00229">
    <property type="entry name" value="sensory_box"/>
    <property type="match status" value="2"/>
</dbReference>
<dbReference type="InterPro" id="IPR005467">
    <property type="entry name" value="His_kinase_dom"/>
</dbReference>
<dbReference type="Gene3D" id="1.10.287.130">
    <property type="match status" value="1"/>
</dbReference>
<evidence type="ECO:0000256" key="1">
    <source>
        <dbReference type="ARBA" id="ARBA00000085"/>
    </source>
</evidence>
<dbReference type="SMART" id="SM00387">
    <property type="entry name" value="HATPase_c"/>
    <property type="match status" value="1"/>
</dbReference>
<dbReference type="Pfam" id="PF08448">
    <property type="entry name" value="PAS_4"/>
    <property type="match status" value="2"/>
</dbReference>
<dbReference type="InterPro" id="IPR036097">
    <property type="entry name" value="HisK_dim/P_sf"/>
</dbReference>
<dbReference type="InterPro" id="IPR035965">
    <property type="entry name" value="PAS-like_dom_sf"/>
</dbReference>
<keyword evidence="9" id="KW-0418">Kinase</keyword>
<dbReference type="CDD" id="cd00075">
    <property type="entry name" value="HATPase"/>
    <property type="match status" value="1"/>
</dbReference>
<feature type="domain" description="PAS" evidence="16">
    <location>
        <begin position="340"/>
        <end position="385"/>
    </location>
</feature>
<evidence type="ECO:0000259" key="15">
    <source>
        <dbReference type="PROSITE" id="PS50109"/>
    </source>
</evidence>
<evidence type="ECO:0000256" key="10">
    <source>
        <dbReference type="ARBA" id="ARBA00022840"/>
    </source>
</evidence>
<dbReference type="InterPro" id="IPR033463">
    <property type="entry name" value="sCache_3"/>
</dbReference>
<feature type="domain" description="Histidine kinase" evidence="15">
    <location>
        <begin position="627"/>
        <end position="840"/>
    </location>
</feature>
<name>A0ABS5UAY8_9BACT</name>
<dbReference type="InterPro" id="IPR000014">
    <property type="entry name" value="PAS"/>
</dbReference>
<keyword evidence="13 14" id="KW-0472">Membrane</keyword>
<evidence type="ECO:0000313" key="19">
    <source>
        <dbReference type="Proteomes" id="UP000784128"/>
    </source>
</evidence>
<dbReference type="Gene3D" id="3.30.565.10">
    <property type="entry name" value="Histidine kinase-like ATPase, C-terminal domain"/>
    <property type="match status" value="1"/>
</dbReference>
<dbReference type="InterPro" id="IPR036890">
    <property type="entry name" value="HATPase_C_sf"/>
</dbReference>
<evidence type="ECO:0000256" key="12">
    <source>
        <dbReference type="ARBA" id="ARBA00023012"/>
    </source>
</evidence>
<dbReference type="PANTHER" id="PTHR43304">
    <property type="entry name" value="PHYTOCHROME-LIKE PROTEIN CPH1"/>
    <property type="match status" value="1"/>
</dbReference>
<evidence type="ECO:0000256" key="5">
    <source>
        <dbReference type="ARBA" id="ARBA00022553"/>
    </source>
</evidence>
<dbReference type="Proteomes" id="UP000784128">
    <property type="component" value="Unassembled WGS sequence"/>
</dbReference>
<comment type="catalytic activity">
    <reaction evidence="1">
        <text>ATP + protein L-histidine = ADP + protein N-phospho-L-histidine.</text>
        <dbReference type="EC" id="2.7.13.3"/>
    </reaction>
</comment>
<evidence type="ECO:0000256" key="8">
    <source>
        <dbReference type="ARBA" id="ARBA00022741"/>
    </source>
</evidence>
<evidence type="ECO:0000256" key="7">
    <source>
        <dbReference type="ARBA" id="ARBA00022692"/>
    </source>
</evidence>
<feature type="domain" description="PAS" evidence="16">
    <location>
        <begin position="214"/>
        <end position="288"/>
    </location>
</feature>
<dbReference type="InterPro" id="IPR003661">
    <property type="entry name" value="HisK_dim/P_dom"/>
</dbReference>
<proteinExistence type="predicted"/>
<dbReference type="EC" id="2.7.13.3" evidence="3"/>
<accession>A0ABS5UAY8</accession>
<dbReference type="Pfam" id="PF13188">
    <property type="entry name" value="PAS_8"/>
    <property type="match status" value="1"/>
</dbReference>
<dbReference type="InterPro" id="IPR003594">
    <property type="entry name" value="HATPase_dom"/>
</dbReference>
<dbReference type="PANTHER" id="PTHR43304:SF1">
    <property type="entry name" value="PAC DOMAIN-CONTAINING PROTEIN"/>
    <property type="match status" value="1"/>
</dbReference>
<evidence type="ECO:0000256" key="3">
    <source>
        <dbReference type="ARBA" id="ARBA00012438"/>
    </source>
</evidence>
<keyword evidence="6" id="KW-0808">Transferase</keyword>
<evidence type="ECO:0000256" key="13">
    <source>
        <dbReference type="ARBA" id="ARBA00023136"/>
    </source>
</evidence>
<protein>
    <recommendedName>
        <fullName evidence="3">histidine kinase</fullName>
        <ecNumber evidence="3">2.7.13.3</ecNumber>
    </recommendedName>
</protein>
<dbReference type="InterPro" id="IPR004358">
    <property type="entry name" value="Sig_transdc_His_kin-like_C"/>
</dbReference>
<dbReference type="Pfam" id="PF17202">
    <property type="entry name" value="sCache_3_3"/>
    <property type="match status" value="1"/>
</dbReference>
<evidence type="ECO:0000256" key="11">
    <source>
        <dbReference type="ARBA" id="ARBA00022989"/>
    </source>
</evidence>